<reference evidence="2" key="1">
    <citation type="submission" date="2013-10" db="EMBL/GenBank/DDBJ databases">
        <title>Genome sequencing of Onchocerca volvulus.</title>
        <authorList>
            <person name="Cotton J."/>
            <person name="Tsai J."/>
            <person name="Stanley E."/>
            <person name="Tracey A."/>
            <person name="Holroyd N."/>
            <person name="Lustigman S."/>
            <person name="Berriman M."/>
        </authorList>
    </citation>
    <scope>NUCLEOTIDE SEQUENCE</scope>
</reference>
<reference evidence="1" key="2">
    <citation type="submission" date="2022-06" db="UniProtKB">
        <authorList>
            <consortium name="EnsemblMetazoa"/>
        </authorList>
    </citation>
    <scope>IDENTIFICATION</scope>
</reference>
<proteinExistence type="predicted"/>
<dbReference type="Proteomes" id="UP000024404">
    <property type="component" value="Unassembled WGS sequence"/>
</dbReference>
<dbReference type="AlphaFoldDB" id="A0A8R1TZ18"/>
<dbReference type="EnsemblMetazoa" id="OVOC7658.1">
    <property type="protein sequence ID" value="OVOC7658.1"/>
    <property type="gene ID" value="WBGene00244467"/>
</dbReference>
<name>A0A8R1TZ18_ONCVO</name>
<accession>A0A8R1TZ18</accession>
<sequence length="60" mass="6947">MTKKGEGLIGKMLGDKKFRVIKMQTGLMININDKCDKLKMTNFAKLRYSIIVMRILIEKV</sequence>
<organism evidence="1 2">
    <name type="scientific">Onchocerca volvulus</name>
    <dbReference type="NCBI Taxonomy" id="6282"/>
    <lineage>
        <taxon>Eukaryota</taxon>
        <taxon>Metazoa</taxon>
        <taxon>Ecdysozoa</taxon>
        <taxon>Nematoda</taxon>
        <taxon>Chromadorea</taxon>
        <taxon>Rhabditida</taxon>
        <taxon>Spirurina</taxon>
        <taxon>Spiruromorpha</taxon>
        <taxon>Filarioidea</taxon>
        <taxon>Onchocercidae</taxon>
        <taxon>Onchocerca</taxon>
    </lineage>
</organism>
<dbReference type="EMBL" id="CMVM020000227">
    <property type="status" value="NOT_ANNOTATED_CDS"/>
    <property type="molecule type" value="Genomic_DNA"/>
</dbReference>
<evidence type="ECO:0000313" key="2">
    <source>
        <dbReference type="Proteomes" id="UP000024404"/>
    </source>
</evidence>
<evidence type="ECO:0000313" key="1">
    <source>
        <dbReference type="EnsemblMetazoa" id="OVOC7658.1"/>
    </source>
</evidence>
<protein>
    <submittedName>
        <fullName evidence="1">Uncharacterized protein</fullName>
    </submittedName>
</protein>
<keyword evidence="2" id="KW-1185">Reference proteome</keyword>